<dbReference type="PANTHER" id="PTHR18934:SF99">
    <property type="entry name" value="ATP-DEPENDENT RNA HELICASE DHX37-RELATED"/>
    <property type="match status" value="1"/>
</dbReference>
<keyword evidence="2" id="KW-0378">Hydrolase</keyword>
<dbReference type="AlphaFoldDB" id="A0A0D3IXN7"/>
<dbReference type="GO" id="GO:0003723">
    <property type="term" value="F:RNA binding"/>
    <property type="evidence" value="ECO:0007669"/>
    <property type="project" value="TreeGrafter"/>
</dbReference>
<sequence length="58" mass="6315">HERSLDSDFLLIILRDALKANPALRVVLMSATLDAATFSGYFGGETPRVTTSRPPRVA</sequence>
<keyword evidence="1" id="KW-0547">Nucleotide-binding</keyword>
<dbReference type="KEGG" id="ehx:EMIHUDRAFT_66219"/>
<dbReference type="HOGENOM" id="CLU_2985405_0_0_1"/>
<keyword evidence="4" id="KW-0067">ATP-binding</keyword>
<dbReference type="GeneID" id="17262127"/>
<reference evidence="6" key="1">
    <citation type="journal article" date="2013" name="Nature">
        <title>Pan genome of the phytoplankton Emiliania underpins its global distribution.</title>
        <authorList>
            <person name="Read B.A."/>
            <person name="Kegel J."/>
            <person name="Klute M.J."/>
            <person name="Kuo A."/>
            <person name="Lefebvre S.C."/>
            <person name="Maumus F."/>
            <person name="Mayer C."/>
            <person name="Miller J."/>
            <person name="Monier A."/>
            <person name="Salamov A."/>
            <person name="Young J."/>
            <person name="Aguilar M."/>
            <person name="Claverie J.M."/>
            <person name="Frickenhaus S."/>
            <person name="Gonzalez K."/>
            <person name="Herman E.K."/>
            <person name="Lin Y.C."/>
            <person name="Napier J."/>
            <person name="Ogata H."/>
            <person name="Sarno A.F."/>
            <person name="Shmutz J."/>
            <person name="Schroeder D."/>
            <person name="de Vargas C."/>
            <person name="Verret F."/>
            <person name="von Dassow P."/>
            <person name="Valentin K."/>
            <person name="Van de Peer Y."/>
            <person name="Wheeler G."/>
            <person name="Dacks J.B."/>
            <person name="Delwiche C.F."/>
            <person name="Dyhrman S.T."/>
            <person name="Glockner G."/>
            <person name="John U."/>
            <person name="Richards T."/>
            <person name="Worden A.Z."/>
            <person name="Zhang X."/>
            <person name="Grigoriev I.V."/>
            <person name="Allen A.E."/>
            <person name="Bidle K."/>
            <person name="Borodovsky M."/>
            <person name="Bowler C."/>
            <person name="Brownlee C."/>
            <person name="Cock J.M."/>
            <person name="Elias M."/>
            <person name="Gladyshev V.N."/>
            <person name="Groth M."/>
            <person name="Guda C."/>
            <person name="Hadaegh A."/>
            <person name="Iglesias-Rodriguez M.D."/>
            <person name="Jenkins J."/>
            <person name="Jones B.M."/>
            <person name="Lawson T."/>
            <person name="Leese F."/>
            <person name="Lindquist E."/>
            <person name="Lobanov A."/>
            <person name="Lomsadze A."/>
            <person name="Malik S.B."/>
            <person name="Marsh M.E."/>
            <person name="Mackinder L."/>
            <person name="Mock T."/>
            <person name="Mueller-Roeber B."/>
            <person name="Pagarete A."/>
            <person name="Parker M."/>
            <person name="Probert I."/>
            <person name="Quesneville H."/>
            <person name="Raines C."/>
            <person name="Rensing S.A."/>
            <person name="Riano-Pachon D.M."/>
            <person name="Richier S."/>
            <person name="Rokitta S."/>
            <person name="Shiraiwa Y."/>
            <person name="Soanes D.M."/>
            <person name="van der Giezen M."/>
            <person name="Wahlund T.M."/>
            <person name="Williams B."/>
            <person name="Wilson W."/>
            <person name="Wolfe G."/>
            <person name="Wurch L.L."/>
        </authorList>
    </citation>
    <scope>NUCLEOTIDE SEQUENCE</scope>
</reference>
<dbReference type="Proteomes" id="UP000013827">
    <property type="component" value="Unassembled WGS sequence"/>
</dbReference>
<evidence type="ECO:0000256" key="3">
    <source>
        <dbReference type="ARBA" id="ARBA00022806"/>
    </source>
</evidence>
<dbReference type="GO" id="GO:0005524">
    <property type="term" value="F:ATP binding"/>
    <property type="evidence" value="ECO:0007669"/>
    <property type="project" value="UniProtKB-KW"/>
</dbReference>
<dbReference type="PaxDb" id="2903-EOD16022"/>
<proteinExistence type="predicted"/>
<dbReference type="InterPro" id="IPR027417">
    <property type="entry name" value="P-loop_NTPase"/>
</dbReference>
<evidence type="ECO:0000256" key="2">
    <source>
        <dbReference type="ARBA" id="ARBA00022801"/>
    </source>
</evidence>
<dbReference type="PANTHER" id="PTHR18934">
    <property type="entry name" value="ATP-DEPENDENT RNA HELICASE"/>
    <property type="match status" value="1"/>
</dbReference>
<keyword evidence="6" id="KW-1185">Reference proteome</keyword>
<dbReference type="eggNOG" id="KOG0920">
    <property type="taxonomic scope" value="Eukaryota"/>
</dbReference>
<organism evidence="5 6">
    <name type="scientific">Emiliania huxleyi (strain CCMP1516)</name>
    <dbReference type="NCBI Taxonomy" id="280463"/>
    <lineage>
        <taxon>Eukaryota</taxon>
        <taxon>Haptista</taxon>
        <taxon>Haptophyta</taxon>
        <taxon>Prymnesiophyceae</taxon>
        <taxon>Isochrysidales</taxon>
        <taxon>Noelaerhabdaceae</taxon>
        <taxon>Emiliania</taxon>
    </lineage>
</organism>
<evidence type="ECO:0000313" key="5">
    <source>
        <dbReference type="EnsemblProtists" id="EOD16022"/>
    </source>
</evidence>
<protein>
    <submittedName>
        <fullName evidence="5">Uncharacterized protein</fullName>
    </submittedName>
</protein>
<accession>A0A0D3IXN7</accession>
<keyword evidence="3" id="KW-0347">Helicase</keyword>
<reference evidence="5" key="2">
    <citation type="submission" date="2024-10" db="UniProtKB">
        <authorList>
            <consortium name="EnsemblProtists"/>
        </authorList>
    </citation>
    <scope>IDENTIFICATION</scope>
</reference>
<evidence type="ECO:0000256" key="1">
    <source>
        <dbReference type="ARBA" id="ARBA00022741"/>
    </source>
</evidence>
<dbReference type="EnsemblProtists" id="EOD16022">
    <property type="protein sequence ID" value="EOD16022"/>
    <property type="gene ID" value="EMIHUDRAFT_66219"/>
</dbReference>
<dbReference type="GO" id="GO:0016787">
    <property type="term" value="F:hydrolase activity"/>
    <property type="evidence" value="ECO:0007669"/>
    <property type="project" value="UniProtKB-KW"/>
</dbReference>
<dbReference type="GO" id="GO:0004386">
    <property type="term" value="F:helicase activity"/>
    <property type="evidence" value="ECO:0007669"/>
    <property type="project" value="UniProtKB-KW"/>
</dbReference>
<dbReference type="STRING" id="2903.R1C1Q5"/>
<name>A0A0D3IXN7_EMIH1</name>
<dbReference type="RefSeq" id="XP_005768451.1">
    <property type="nucleotide sequence ID" value="XM_005768394.1"/>
</dbReference>
<evidence type="ECO:0000256" key="4">
    <source>
        <dbReference type="ARBA" id="ARBA00022840"/>
    </source>
</evidence>
<evidence type="ECO:0000313" key="6">
    <source>
        <dbReference type="Proteomes" id="UP000013827"/>
    </source>
</evidence>
<dbReference type="Gene3D" id="3.40.50.300">
    <property type="entry name" value="P-loop containing nucleotide triphosphate hydrolases"/>
    <property type="match status" value="1"/>
</dbReference>